<dbReference type="Proteomes" id="UP001162992">
    <property type="component" value="Chromosome 4"/>
</dbReference>
<comment type="caution">
    <text evidence="1">The sequence shown here is derived from an EMBL/GenBank/DDBJ whole genome shotgun (WGS) entry which is preliminary data.</text>
</comment>
<accession>A0ACC2DVQ9</accession>
<keyword evidence="2" id="KW-1185">Reference proteome</keyword>
<sequence length="211" mass="22955">MGMKLLRLRRWAPTFALAEGGHSNWRQFSSAGAEPAEGLWKSRAMRYGRPLGAVLLLGATGVAAASALKNILIYHGCSSKAMERAAKDPRMKKLLGESIEKGFWYEASLGLSHEGRSASCSFPIYGNQGHANLHLRAVKYEETGNKLANLNIFSQGNWEVLVLEALVPSSSSESANKLDRINLMEENNAPKSGDWVRGSPGPCRSAAIREV</sequence>
<organism evidence="1 2">
    <name type="scientific">Diphasiastrum complanatum</name>
    <name type="common">Issler's clubmoss</name>
    <name type="synonym">Lycopodium complanatum</name>
    <dbReference type="NCBI Taxonomy" id="34168"/>
    <lineage>
        <taxon>Eukaryota</taxon>
        <taxon>Viridiplantae</taxon>
        <taxon>Streptophyta</taxon>
        <taxon>Embryophyta</taxon>
        <taxon>Tracheophyta</taxon>
        <taxon>Lycopodiopsida</taxon>
        <taxon>Lycopodiales</taxon>
        <taxon>Lycopodiaceae</taxon>
        <taxon>Lycopodioideae</taxon>
        <taxon>Diphasiastrum</taxon>
    </lineage>
</organism>
<proteinExistence type="predicted"/>
<evidence type="ECO:0000313" key="1">
    <source>
        <dbReference type="EMBL" id="KAJ7558361.1"/>
    </source>
</evidence>
<protein>
    <submittedName>
        <fullName evidence="1">Uncharacterized protein</fullName>
    </submittedName>
</protein>
<dbReference type="EMBL" id="CM055095">
    <property type="protein sequence ID" value="KAJ7558361.1"/>
    <property type="molecule type" value="Genomic_DNA"/>
</dbReference>
<evidence type="ECO:0000313" key="2">
    <source>
        <dbReference type="Proteomes" id="UP001162992"/>
    </source>
</evidence>
<reference evidence="2" key="1">
    <citation type="journal article" date="2024" name="Proc. Natl. Acad. Sci. U.S.A.">
        <title>Extraordinary preservation of gene collinearity over three hundred million years revealed in homosporous lycophytes.</title>
        <authorList>
            <person name="Li C."/>
            <person name="Wickell D."/>
            <person name="Kuo L.Y."/>
            <person name="Chen X."/>
            <person name="Nie B."/>
            <person name="Liao X."/>
            <person name="Peng D."/>
            <person name="Ji J."/>
            <person name="Jenkins J."/>
            <person name="Williams M."/>
            <person name="Shu S."/>
            <person name="Plott C."/>
            <person name="Barry K."/>
            <person name="Rajasekar S."/>
            <person name="Grimwood J."/>
            <person name="Han X."/>
            <person name="Sun S."/>
            <person name="Hou Z."/>
            <person name="He W."/>
            <person name="Dai G."/>
            <person name="Sun C."/>
            <person name="Schmutz J."/>
            <person name="Leebens-Mack J.H."/>
            <person name="Li F.W."/>
            <person name="Wang L."/>
        </authorList>
    </citation>
    <scope>NUCLEOTIDE SEQUENCE [LARGE SCALE GENOMIC DNA]</scope>
    <source>
        <strain evidence="2">cv. PW_Plant_1</strain>
    </source>
</reference>
<name>A0ACC2DVQ9_DIPCM</name>
<gene>
    <name evidence="1" type="ORF">O6H91_04G035900</name>
</gene>